<keyword evidence="8" id="KW-1185">Reference proteome</keyword>
<evidence type="ECO:0000259" key="6">
    <source>
        <dbReference type="PROSITE" id="PS50893"/>
    </source>
</evidence>
<comment type="caution">
    <text evidence="7">The sequence shown here is derived from an EMBL/GenBank/DDBJ whole genome shotgun (WGS) entry which is preliminary data.</text>
</comment>
<organism evidence="7 8">
    <name type="scientific">Rheinheimera riviphila</name>
    <dbReference type="NCBI Taxonomy" id="1834037"/>
    <lineage>
        <taxon>Bacteria</taxon>
        <taxon>Pseudomonadati</taxon>
        <taxon>Pseudomonadota</taxon>
        <taxon>Gammaproteobacteria</taxon>
        <taxon>Chromatiales</taxon>
        <taxon>Chromatiaceae</taxon>
        <taxon>Rheinheimera</taxon>
    </lineage>
</organism>
<evidence type="ECO:0000256" key="1">
    <source>
        <dbReference type="ARBA" id="ARBA00005417"/>
    </source>
</evidence>
<dbReference type="InterPro" id="IPR027417">
    <property type="entry name" value="P-loop_NTPase"/>
</dbReference>
<dbReference type="PANTHER" id="PTHR42711">
    <property type="entry name" value="ABC TRANSPORTER ATP-BINDING PROTEIN"/>
    <property type="match status" value="1"/>
</dbReference>
<dbReference type="OrthoDB" id="9775490at2"/>
<reference evidence="7 8" key="1">
    <citation type="submission" date="2019-01" db="EMBL/GenBank/DDBJ databases">
        <authorList>
            <person name="Chen W.-M."/>
        </authorList>
    </citation>
    <scope>NUCLEOTIDE SEQUENCE [LARGE SCALE GENOMIC DNA]</scope>
    <source>
        <strain evidence="7 8">KYPC3</strain>
    </source>
</reference>
<evidence type="ECO:0000256" key="2">
    <source>
        <dbReference type="ARBA" id="ARBA00022448"/>
    </source>
</evidence>
<dbReference type="Gene3D" id="3.40.50.300">
    <property type="entry name" value="P-loop containing nucleotide triphosphate hydrolases"/>
    <property type="match status" value="1"/>
</dbReference>
<dbReference type="InterPro" id="IPR003593">
    <property type="entry name" value="AAA+_ATPase"/>
</dbReference>
<dbReference type="PROSITE" id="PS50893">
    <property type="entry name" value="ABC_TRANSPORTER_2"/>
    <property type="match status" value="1"/>
</dbReference>
<dbReference type="AlphaFoldDB" id="A0A437R5F0"/>
<keyword evidence="4" id="KW-0547">Nucleotide-binding</keyword>
<gene>
    <name evidence="7" type="ORF">EOE67_01880</name>
</gene>
<dbReference type="PANTHER" id="PTHR42711:SF5">
    <property type="entry name" value="ABC TRANSPORTER ATP-BINDING PROTEIN NATA"/>
    <property type="match status" value="1"/>
</dbReference>
<accession>A0A437R5F0</accession>
<dbReference type="CDD" id="cd03230">
    <property type="entry name" value="ABC_DR_subfamily_A"/>
    <property type="match status" value="1"/>
</dbReference>
<dbReference type="Proteomes" id="UP000283077">
    <property type="component" value="Unassembled WGS sequence"/>
</dbReference>
<dbReference type="SUPFAM" id="SSF52540">
    <property type="entry name" value="P-loop containing nucleoside triphosphate hydrolases"/>
    <property type="match status" value="1"/>
</dbReference>
<dbReference type="InterPro" id="IPR050763">
    <property type="entry name" value="ABC_transporter_ATP-binding"/>
</dbReference>
<dbReference type="SMART" id="SM00382">
    <property type="entry name" value="AAA"/>
    <property type="match status" value="1"/>
</dbReference>
<evidence type="ECO:0000256" key="3">
    <source>
        <dbReference type="ARBA" id="ARBA00022458"/>
    </source>
</evidence>
<evidence type="ECO:0000313" key="8">
    <source>
        <dbReference type="Proteomes" id="UP000283077"/>
    </source>
</evidence>
<feature type="domain" description="ABC transporter" evidence="6">
    <location>
        <begin position="55"/>
        <end position="284"/>
    </location>
</feature>
<proteinExistence type="inferred from homology"/>
<dbReference type="GO" id="GO:0016887">
    <property type="term" value="F:ATP hydrolysis activity"/>
    <property type="evidence" value="ECO:0007669"/>
    <property type="project" value="InterPro"/>
</dbReference>
<name>A0A437R5F0_9GAMM</name>
<dbReference type="GO" id="GO:0005524">
    <property type="term" value="F:ATP binding"/>
    <property type="evidence" value="ECO:0007669"/>
    <property type="project" value="UniProtKB-KW"/>
</dbReference>
<comment type="similarity">
    <text evidence="1">Belongs to the ABC transporter superfamily.</text>
</comment>
<evidence type="ECO:0000256" key="4">
    <source>
        <dbReference type="ARBA" id="ARBA00022741"/>
    </source>
</evidence>
<protein>
    <submittedName>
        <fullName evidence="7">ABC transporter ATP-binding protein</fullName>
    </submittedName>
</protein>
<dbReference type="EMBL" id="SACS01000001">
    <property type="protein sequence ID" value="RVU41963.1"/>
    <property type="molecule type" value="Genomic_DNA"/>
</dbReference>
<dbReference type="InterPro" id="IPR003439">
    <property type="entry name" value="ABC_transporter-like_ATP-bd"/>
</dbReference>
<keyword evidence="5 7" id="KW-0067">ATP-binding</keyword>
<sequence>MACSGCCFIRQPVLYGRRCCRIWRLMLRCTTAVTKTRCCLPVRKKRLCNMSFAVTSFENVSKSFAKVKALTSVSFQVEPGRVLAILGRNGAGKTTLINLIVGLLGPDQGQVRLLGRQPPYDAITRTRIAFASQRLALFHNLSVRENLQLFASLQGLQGELLQQRISVVSTQLELQQVMHYRIKACSEGMKRRVHLAVALLADAELYLFDEPTAGVDIQSRHSILQVVAELKKQGKAIIYTTHYIEEAEKVCDDVLILERGQVMASGALPDLVKMYGGQSRISYKNSENGEIQYLACEEPASEISKLMQKGFQLLDLTVLPPRLEDVLSNLVQEKVQHA</sequence>
<dbReference type="Pfam" id="PF00005">
    <property type="entry name" value="ABC_tran"/>
    <property type="match status" value="1"/>
</dbReference>
<keyword evidence="3" id="KW-0536">Nodulation</keyword>
<keyword evidence="2" id="KW-0813">Transport</keyword>
<evidence type="ECO:0000256" key="5">
    <source>
        <dbReference type="ARBA" id="ARBA00022840"/>
    </source>
</evidence>
<evidence type="ECO:0000313" key="7">
    <source>
        <dbReference type="EMBL" id="RVU41963.1"/>
    </source>
</evidence>